<dbReference type="InterPro" id="IPR032801">
    <property type="entry name" value="PXL2A/B/C"/>
</dbReference>
<reference evidence="2 3" key="1">
    <citation type="journal article" date="2024" name="IMA Fungus">
        <title>IMA Genome - F19 : A genome assembly and annotation guide to empower mycologists, including annotated draft genome sequences of Ceratocystis pirilliformis, Diaporthe australafricana, Fusarium ophioides, Paecilomyces lecythidis, and Sporothrix stenoceras.</title>
        <authorList>
            <person name="Aylward J."/>
            <person name="Wilson A.M."/>
            <person name="Visagie C.M."/>
            <person name="Spraker J."/>
            <person name="Barnes I."/>
            <person name="Buitendag C."/>
            <person name="Ceriani C."/>
            <person name="Del Mar Angel L."/>
            <person name="du Plessis D."/>
            <person name="Fuchs T."/>
            <person name="Gasser K."/>
            <person name="Kramer D."/>
            <person name="Li W."/>
            <person name="Munsamy K."/>
            <person name="Piso A."/>
            <person name="Price J.L."/>
            <person name="Sonnekus B."/>
            <person name="Thomas C."/>
            <person name="van der Nest A."/>
            <person name="van Dijk A."/>
            <person name="van Heerden A."/>
            <person name="van Vuuren N."/>
            <person name="Yilmaz N."/>
            <person name="Duong T.A."/>
            <person name="van der Merwe N.A."/>
            <person name="Wingfield M.J."/>
            <person name="Wingfield B.D."/>
        </authorList>
    </citation>
    <scope>NUCLEOTIDE SEQUENCE [LARGE SCALE GENOMIC DNA]</scope>
    <source>
        <strain evidence="2 3">CMW 5346</strain>
    </source>
</reference>
<protein>
    <submittedName>
        <fullName evidence="2">Uncharacterized protein</fullName>
    </submittedName>
</protein>
<comment type="caution">
    <text evidence="2">The sequence shown here is derived from an EMBL/GenBank/DDBJ whole genome shotgun (WGS) entry which is preliminary data.</text>
</comment>
<dbReference type="Gene3D" id="3.40.30.10">
    <property type="entry name" value="Glutaredoxin"/>
    <property type="match status" value="1"/>
</dbReference>
<dbReference type="SUPFAM" id="SSF52833">
    <property type="entry name" value="Thioredoxin-like"/>
    <property type="match status" value="1"/>
</dbReference>
<dbReference type="EMBL" id="JAWCUI010000003">
    <property type="protein sequence ID" value="KAL1902928.1"/>
    <property type="molecule type" value="Genomic_DNA"/>
</dbReference>
<dbReference type="PANTHER" id="PTHR28630:SF3">
    <property type="entry name" value="PEROXIREDOXIN-LIKE 2C"/>
    <property type="match status" value="1"/>
</dbReference>
<evidence type="ECO:0000313" key="2">
    <source>
        <dbReference type="EMBL" id="KAL1902928.1"/>
    </source>
</evidence>
<organism evidence="2 3">
    <name type="scientific">Sporothrix stenoceras</name>
    <dbReference type="NCBI Taxonomy" id="5173"/>
    <lineage>
        <taxon>Eukaryota</taxon>
        <taxon>Fungi</taxon>
        <taxon>Dikarya</taxon>
        <taxon>Ascomycota</taxon>
        <taxon>Pezizomycotina</taxon>
        <taxon>Sordariomycetes</taxon>
        <taxon>Sordariomycetidae</taxon>
        <taxon>Ophiostomatales</taxon>
        <taxon>Ophiostomataceae</taxon>
        <taxon>Sporothrix</taxon>
    </lineage>
</organism>
<evidence type="ECO:0000313" key="3">
    <source>
        <dbReference type="Proteomes" id="UP001583186"/>
    </source>
</evidence>
<feature type="compositionally biased region" description="Low complexity" evidence="1">
    <location>
        <begin position="253"/>
        <end position="271"/>
    </location>
</feature>
<evidence type="ECO:0000256" key="1">
    <source>
        <dbReference type="SAM" id="MobiDB-lite"/>
    </source>
</evidence>
<accession>A0ABR3ZQF7</accession>
<dbReference type="Pfam" id="PF13911">
    <property type="entry name" value="AhpC-TSA_2"/>
    <property type="match status" value="1"/>
</dbReference>
<dbReference type="Proteomes" id="UP001583186">
    <property type="component" value="Unassembled WGS sequence"/>
</dbReference>
<dbReference type="CDD" id="cd02970">
    <property type="entry name" value="PRX_like2"/>
    <property type="match status" value="1"/>
</dbReference>
<proteinExistence type="predicted"/>
<dbReference type="InterPro" id="IPR036249">
    <property type="entry name" value="Thioredoxin-like_sf"/>
</dbReference>
<sequence>MAATTDDAPAAACALPTDNDEVNPANFSGDVRANDKLPTRDAIKKTADLPVLDREGKSHTFKSLYEDFKGQTLIIFVRHFFCGNCQEYLRILSQGIPLAALAKAPTPTQIVVVGCGDPSLIDMYVEAAQCAYPVYADPTRRLYDEFGMVCTLAMGAPPKYMKHTNMWASSFRSIAQGLRQLPRGLALKSGNQRQVGGEFLFQNTGTADKNAVSVSWCHRMKNTRDHAEVDELQEVLGLEKTAAESTESKPENEAAAPIAAPEVAAEETTAA</sequence>
<dbReference type="PANTHER" id="PTHR28630">
    <property type="match status" value="1"/>
</dbReference>
<gene>
    <name evidence="2" type="ORF">Sste5346_000840</name>
</gene>
<keyword evidence="3" id="KW-1185">Reference proteome</keyword>
<feature type="region of interest" description="Disordered" evidence="1">
    <location>
        <begin position="238"/>
        <end position="271"/>
    </location>
</feature>
<name>A0ABR3ZQF7_9PEZI</name>